<evidence type="ECO:0000313" key="2">
    <source>
        <dbReference type="Proteomes" id="UP000193067"/>
    </source>
</evidence>
<accession>A0A1Y2IF37</accession>
<gene>
    <name evidence="1" type="ORF">PYCCODRAFT_1372427</name>
</gene>
<organism evidence="1 2">
    <name type="scientific">Trametes coccinea (strain BRFM310)</name>
    <name type="common">Pycnoporus coccineus</name>
    <dbReference type="NCBI Taxonomy" id="1353009"/>
    <lineage>
        <taxon>Eukaryota</taxon>
        <taxon>Fungi</taxon>
        <taxon>Dikarya</taxon>
        <taxon>Basidiomycota</taxon>
        <taxon>Agaricomycotina</taxon>
        <taxon>Agaricomycetes</taxon>
        <taxon>Polyporales</taxon>
        <taxon>Polyporaceae</taxon>
        <taxon>Trametes</taxon>
    </lineage>
</organism>
<reference evidence="1 2" key="1">
    <citation type="journal article" date="2015" name="Biotechnol. Biofuels">
        <title>Enhanced degradation of softwood versus hardwood by the white-rot fungus Pycnoporus coccineus.</title>
        <authorList>
            <person name="Couturier M."/>
            <person name="Navarro D."/>
            <person name="Chevret D."/>
            <person name="Henrissat B."/>
            <person name="Piumi F."/>
            <person name="Ruiz-Duenas F.J."/>
            <person name="Martinez A.T."/>
            <person name="Grigoriev I.V."/>
            <person name="Riley R."/>
            <person name="Lipzen A."/>
            <person name="Berrin J.G."/>
            <person name="Master E.R."/>
            <person name="Rosso M.N."/>
        </authorList>
    </citation>
    <scope>NUCLEOTIDE SEQUENCE [LARGE SCALE GENOMIC DNA]</scope>
    <source>
        <strain evidence="1 2">BRFM310</strain>
    </source>
</reference>
<sequence length="124" mass="13862">MSDTALQQISILVPATVAHYHISGLHILRDTLRQLPEAQVLWWSSARQCEEDAKLIKVWHPMILGAIGGIDRINLLTAAADDPGLENAMYNGWLHGHYISYMLLFSLKGTCSRCQALHQTDILV</sequence>
<protein>
    <submittedName>
        <fullName evidence="1">Uncharacterized protein</fullName>
    </submittedName>
</protein>
<evidence type="ECO:0000313" key="1">
    <source>
        <dbReference type="EMBL" id="OSC99795.1"/>
    </source>
</evidence>
<dbReference type="EMBL" id="KZ084124">
    <property type="protein sequence ID" value="OSC99795.1"/>
    <property type="molecule type" value="Genomic_DNA"/>
</dbReference>
<dbReference type="PANTHER" id="PTHR48471:SF1">
    <property type="entry name" value="DDE TNP4 DOMAIN-CONTAINING PROTEIN"/>
    <property type="match status" value="1"/>
</dbReference>
<dbReference type="OrthoDB" id="78198at2759"/>
<name>A0A1Y2IF37_TRAC3</name>
<dbReference type="AlphaFoldDB" id="A0A1Y2IF37"/>
<dbReference type="Proteomes" id="UP000193067">
    <property type="component" value="Unassembled WGS sequence"/>
</dbReference>
<keyword evidence="2" id="KW-1185">Reference proteome</keyword>
<proteinExistence type="predicted"/>
<dbReference type="PANTHER" id="PTHR48471">
    <property type="entry name" value="DDE TNP4 DOMAIN-CONTAINING PROTEIN"/>
    <property type="match status" value="1"/>
</dbReference>